<feature type="domain" description="Fungal-type protein kinase" evidence="1">
    <location>
        <begin position="414"/>
        <end position="602"/>
    </location>
</feature>
<sequence>MAQSSVNPMETQQESLYAIMRGQLTSLGISNVDEFFARDNREIKEQVLSLRSKLTQSIMASDLEEQLENATSRIKKHYLSGDFESFRPLIRDLLADEAKSDQEMYKFIDQEFNTPPSHQSFTPTSQFTASSSHTPRIADRVITGTLSGQVNSSSKVSDILTALQRELKNLMFTDVPGLLDHITQLHTKSNSLLLDYVDLASLLKPHESFINQTFDKRLADTSESSVLEWITPLLERISSSLESKISAQHCRTWRSQPNTNVEGTEGQRRLDAVITYKDKNHIKDILVPVELKERKLRDSNAALCLAKYVCEVFKAQPTRSYVVGFTLAGTSMRLWQFDRSGAIGSELLDIKNSKEHLYKFLNLITIFLTSNKRVLGFDPTCIDSDGQSLISIRRGPADFVRDRLLFRAPGIYGQEGSIFCDVARHNLPHVAQYYHHEDIHVASQQVDIESYIRGRTDFKAGKPILLTKKTYDPPVTFINRVHRRLILKDVGQPIFHADCPIRLLEALEGCITGHKGLLEAGYLHRDISTNNLMINKTTKDPHRKSFLIDLDLAAPYPSDDQARPARTGTKVFMSINLLKNPKPIHTYVDDLESFFWVFVWLCIHYGADPKQKPLVTGTNEELEKKLAALPTKPKKEPVVTGWNQQPNFLLALLKKACLAEPENLTVDFTPLYAVQPLIDCVNQFATIIRDPDVRGEDPESLYGKILRILREAREALNQSSA</sequence>
<dbReference type="PROSITE" id="PS00109">
    <property type="entry name" value="PROTEIN_KINASE_TYR"/>
    <property type="match status" value="1"/>
</dbReference>
<reference evidence="2" key="2">
    <citation type="submission" date="2016-05" db="EMBL/GenBank/DDBJ databases">
        <title>Comparative analysis highlights variable genome content of wheat rusts and divergence of the mating loci.</title>
        <authorList>
            <person name="Cuomo C.A."/>
            <person name="Bakkeren G."/>
            <person name="Szabo L."/>
            <person name="Khalil H."/>
            <person name="Joly D."/>
            <person name="Goldberg J."/>
            <person name="Young S."/>
            <person name="Zeng Q."/>
            <person name="Fellers J."/>
        </authorList>
    </citation>
    <scope>NUCLEOTIDE SEQUENCE [LARGE SCALE GENOMIC DNA]</scope>
    <source>
        <strain evidence="2">1-1 BBBD Race 1</strain>
    </source>
</reference>
<evidence type="ECO:0000313" key="2">
    <source>
        <dbReference type="EMBL" id="OAV91702.1"/>
    </source>
</evidence>
<dbReference type="InterPro" id="IPR008266">
    <property type="entry name" value="Tyr_kinase_AS"/>
</dbReference>
<evidence type="ECO:0000313" key="3">
    <source>
        <dbReference type="EnsemblFungi" id="PTTG_27886-t43_1-p1"/>
    </source>
</evidence>
<dbReference type="EnsemblFungi" id="PTTG_27886-t43_1">
    <property type="protein sequence ID" value="PTTG_27886-t43_1-p1"/>
    <property type="gene ID" value="PTTG_27886"/>
</dbReference>
<dbReference type="VEuPathDB" id="FungiDB:PTTG_27886"/>
<evidence type="ECO:0000259" key="1">
    <source>
        <dbReference type="Pfam" id="PF17667"/>
    </source>
</evidence>
<dbReference type="AlphaFoldDB" id="A0A180GHA9"/>
<dbReference type="Pfam" id="PF17667">
    <property type="entry name" value="Pkinase_fungal"/>
    <property type="match status" value="1"/>
</dbReference>
<dbReference type="GO" id="GO:0004672">
    <property type="term" value="F:protein kinase activity"/>
    <property type="evidence" value="ECO:0007669"/>
    <property type="project" value="InterPro"/>
</dbReference>
<dbReference type="PANTHER" id="PTHR38248">
    <property type="entry name" value="FUNK1 6"/>
    <property type="match status" value="1"/>
</dbReference>
<organism evidence="2">
    <name type="scientific">Puccinia triticina (isolate 1-1 / race 1 (BBBD))</name>
    <name type="common">Brown leaf rust fungus</name>
    <dbReference type="NCBI Taxonomy" id="630390"/>
    <lineage>
        <taxon>Eukaryota</taxon>
        <taxon>Fungi</taxon>
        <taxon>Dikarya</taxon>
        <taxon>Basidiomycota</taxon>
        <taxon>Pucciniomycotina</taxon>
        <taxon>Pucciniomycetes</taxon>
        <taxon>Pucciniales</taxon>
        <taxon>Pucciniaceae</taxon>
        <taxon>Puccinia</taxon>
    </lineage>
</organism>
<dbReference type="STRING" id="630390.A0A180GHA9"/>
<dbReference type="PANTHER" id="PTHR38248:SF2">
    <property type="entry name" value="FUNK1 11"/>
    <property type="match status" value="1"/>
</dbReference>
<dbReference type="Gene3D" id="1.10.510.10">
    <property type="entry name" value="Transferase(Phosphotransferase) domain 1"/>
    <property type="match status" value="1"/>
</dbReference>
<accession>A0A180GHA9</accession>
<dbReference type="InterPro" id="IPR040976">
    <property type="entry name" value="Pkinase_fungal"/>
</dbReference>
<protein>
    <submittedName>
        <fullName evidence="3">Non-specific serine/threonine protein kinase</fullName>
    </submittedName>
</protein>
<reference evidence="3 4" key="3">
    <citation type="journal article" date="2017" name="G3 (Bethesda)">
        <title>Comparative analysis highlights variable genome content of wheat rusts and divergence of the mating loci.</title>
        <authorList>
            <person name="Cuomo C.A."/>
            <person name="Bakkeren G."/>
            <person name="Khalil H.B."/>
            <person name="Panwar V."/>
            <person name="Joly D."/>
            <person name="Linning R."/>
            <person name="Sakthikumar S."/>
            <person name="Song X."/>
            <person name="Adiconis X."/>
            <person name="Fan L."/>
            <person name="Goldberg J.M."/>
            <person name="Levin J.Z."/>
            <person name="Young S."/>
            <person name="Zeng Q."/>
            <person name="Anikster Y."/>
            <person name="Bruce M."/>
            <person name="Wang M."/>
            <person name="Yin C."/>
            <person name="McCallum B."/>
            <person name="Szabo L.J."/>
            <person name="Hulbert S."/>
            <person name="Chen X."/>
            <person name="Fellers J.P."/>
        </authorList>
    </citation>
    <scope>NUCLEOTIDE SEQUENCE</scope>
    <source>
        <strain evidence="4">Isolate 1-1 / race 1 (BBBD)</strain>
        <strain evidence="3">isolate 1-1 / race 1 (BBBD)</strain>
    </source>
</reference>
<dbReference type="OrthoDB" id="5584477at2759"/>
<dbReference type="InterPro" id="IPR011009">
    <property type="entry name" value="Kinase-like_dom_sf"/>
</dbReference>
<reference evidence="2" key="1">
    <citation type="submission" date="2009-11" db="EMBL/GenBank/DDBJ databases">
        <authorList>
            <consortium name="The Broad Institute Genome Sequencing Platform"/>
            <person name="Ward D."/>
            <person name="Feldgarden M."/>
            <person name="Earl A."/>
            <person name="Young S.K."/>
            <person name="Zeng Q."/>
            <person name="Koehrsen M."/>
            <person name="Alvarado L."/>
            <person name="Berlin A."/>
            <person name="Bochicchio J."/>
            <person name="Borenstein D."/>
            <person name="Chapman S.B."/>
            <person name="Chen Z."/>
            <person name="Engels R."/>
            <person name="Freedman E."/>
            <person name="Gellesch M."/>
            <person name="Goldberg J."/>
            <person name="Griggs A."/>
            <person name="Gujja S."/>
            <person name="Heilman E."/>
            <person name="Heiman D."/>
            <person name="Hepburn T."/>
            <person name="Howarth C."/>
            <person name="Jen D."/>
            <person name="Larson L."/>
            <person name="Lewis B."/>
            <person name="Mehta T."/>
            <person name="Park D."/>
            <person name="Pearson M."/>
            <person name="Roberts A."/>
            <person name="Saif S."/>
            <person name="Shea T."/>
            <person name="Shenoy N."/>
            <person name="Sisk P."/>
            <person name="Stolte C."/>
            <person name="Sykes S."/>
            <person name="Thomson T."/>
            <person name="Walk T."/>
            <person name="White J."/>
            <person name="Yandava C."/>
            <person name="Izard J."/>
            <person name="Baranova O.V."/>
            <person name="Blanton J.M."/>
            <person name="Tanner A.C."/>
            <person name="Dewhirst F.E."/>
            <person name="Haas B."/>
            <person name="Nusbaum C."/>
            <person name="Birren B."/>
        </authorList>
    </citation>
    <scope>NUCLEOTIDE SEQUENCE [LARGE SCALE GENOMIC DNA]</scope>
    <source>
        <strain evidence="2">1-1 BBBD Race 1</strain>
    </source>
</reference>
<dbReference type="SUPFAM" id="SSF56112">
    <property type="entry name" value="Protein kinase-like (PK-like)"/>
    <property type="match status" value="1"/>
</dbReference>
<dbReference type="Proteomes" id="UP000005240">
    <property type="component" value="Unassembled WGS sequence"/>
</dbReference>
<name>A0A180GHA9_PUCT1</name>
<proteinExistence type="predicted"/>
<reference evidence="3" key="4">
    <citation type="submission" date="2025-05" db="UniProtKB">
        <authorList>
            <consortium name="EnsemblFungi"/>
        </authorList>
    </citation>
    <scope>IDENTIFICATION</scope>
    <source>
        <strain evidence="3">isolate 1-1 / race 1 (BBBD)</strain>
    </source>
</reference>
<dbReference type="EMBL" id="ADAS02000076">
    <property type="protein sequence ID" value="OAV91702.1"/>
    <property type="molecule type" value="Genomic_DNA"/>
</dbReference>
<evidence type="ECO:0000313" key="4">
    <source>
        <dbReference type="Proteomes" id="UP000005240"/>
    </source>
</evidence>
<keyword evidence="4" id="KW-1185">Reference proteome</keyword>
<gene>
    <name evidence="2" type="ORF">PTTG_27886</name>
</gene>